<dbReference type="AlphaFoldDB" id="A0A2U3QGL9"/>
<keyword evidence="1" id="KW-0812">Transmembrane</keyword>
<evidence type="ECO:0008006" key="4">
    <source>
        <dbReference type="Google" id="ProtNLM"/>
    </source>
</evidence>
<sequence>MEYRRSCIVDRMTTIMHRSNCRGVTLIELLVVITIVGLVIIAVGFEYSGWQGRYRIESQVKQLHSDLMNARARAMERKRAHFISFPAINSYTLVEDTNENNAYNVGVDAALASYPKLTEYGMSATIETLNNDGTIAAVTAATLTDVVVNFGIRGLISSATLNIDPATPKKRGVIHITSTANPDYDCIIIEQTRIITGQTNSGGECVAK</sequence>
<organism evidence="2 3">
    <name type="scientific">Candidatus Sulfobium mesophilum</name>
    <dbReference type="NCBI Taxonomy" id="2016548"/>
    <lineage>
        <taxon>Bacteria</taxon>
        <taxon>Pseudomonadati</taxon>
        <taxon>Nitrospirota</taxon>
        <taxon>Nitrospiria</taxon>
        <taxon>Nitrospirales</taxon>
        <taxon>Nitrospiraceae</taxon>
        <taxon>Candidatus Sulfobium</taxon>
    </lineage>
</organism>
<evidence type="ECO:0000313" key="2">
    <source>
        <dbReference type="EMBL" id="SPQ00574.1"/>
    </source>
</evidence>
<dbReference type="InterPro" id="IPR045584">
    <property type="entry name" value="Pilin-like"/>
</dbReference>
<gene>
    <name evidence="2" type="ORF">NBG4_280011</name>
</gene>
<dbReference type="EMBL" id="OUUY01000073">
    <property type="protein sequence ID" value="SPQ00574.1"/>
    <property type="molecule type" value="Genomic_DNA"/>
</dbReference>
<keyword evidence="1" id="KW-0472">Membrane</keyword>
<evidence type="ECO:0000313" key="3">
    <source>
        <dbReference type="Proteomes" id="UP000245125"/>
    </source>
</evidence>
<dbReference type="Pfam" id="PF07963">
    <property type="entry name" value="N_methyl"/>
    <property type="match status" value="1"/>
</dbReference>
<dbReference type="Proteomes" id="UP000245125">
    <property type="component" value="Unassembled WGS sequence"/>
</dbReference>
<dbReference type="PROSITE" id="PS00409">
    <property type="entry name" value="PROKAR_NTER_METHYL"/>
    <property type="match status" value="1"/>
</dbReference>
<protein>
    <recommendedName>
        <fullName evidence="4">Prepilin-type N-terminal cleavage/methylation domain-containing protein</fullName>
    </recommendedName>
</protein>
<evidence type="ECO:0000256" key="1">
    <source>
        <dbReference type="SAM" id="Phobius"/>
    </source>
</evidence>
<dbReference type="Gene3D" id="3.30.700.10">
    <property type="entry name" value="Glycoprotein, Type 4 Pilin"/>
    <property type="match status" value="1"/>
</dbReference>
<dbReference type="InterPro" id="IPR012902">
    <property type="entry name" value="N_methyl_site"/>
</dbReference>
<keyword evidence="3" id="KW-1185">Reference proteome</keyword>
<name>A0A2U3QGL9_9BACT</name>
<dbReference type="SUPFAM" id="SSF54523">
    <property type="entry name" value="Pili subunits"/>
    <property type="match status" value="1"/>
</dbReference>
<proteinExistence type="predicted"/>
<reference evidence="3" key="1">
    <citation type="submission" date="2018-03" db="EMBL/GenBank/DDBJ databases">
        <authorList>
            <person name="Zecchin S."/>
        </authorList>
    </citation>
    <scope>NUCLEOTIDE SEQUENCE [LARGE SCALE GENOMIC DNA]</scope>
</reference>
<accession>A0A2U3QGL9</accession>
<keyword evidence="1" id="KW-1133">Transmembrane helix</keyword>
<feature type="transmembrane region" description="Helical" evidence="1">
    <location>
        <begin position="21"/>
        <end position="45"/>
    </location>
</feature>
<dbReference type="NCBIfam" id="TIGR02532">
    <property type="entry name" value="IV_pilin_GFxxxE"/>
    <property type="match status" value="1"/>
</dbReference>